<evidence type="ECO:0000313" key="1">
    <source>
        <dbReference type="EMBL" id="KKS59973.1"/>
    </source>
</evidence>
<comment type="caution">
    <text evidence="1">The sequence shown here is derived from an EMBL/GenBank/DDBJ whole genome shotgun (WGS) entry which is preliminary data.</text>
</comment>
<accession>A0A0G1DCN6</accession>
<dbReference type="STRING" id="1619142.UV26_C0011G0018"/>
<dbReference type="AlphaFoldDB" id="A0A0G1DCN6"/>
<protein>
    <submittedName>
        <fullName evidence="1">Uncharacterized protein</fullName>
    </submittedName>
</protein>
<sequence length="122" mass="13947">MTYKIPKNYTYEKVSEADTTDWGITLTSPTGIIYNFCVGCQDLRTFDLCGGPGYPQCSAGRKIELNNIAFQEFVYKENKNKLAFIYGELVNDPVIRIETQNQRALTNDDIKEMNEVLSCIVW</sequence>
<reference evidence="1 2" key="1">
    <citation type="journal article" date="2015" name="Nature">
        <title>rRNA introns, odd ribosomes, and small enigmatic genomes across a large radiation of phyla.</title>
        <authorList>
            <person name="Brown C.T."/>
            <person name="Hug L.A."/>
            <person name="Thomas B.C."/>
            <person name="Sharon I."/>
            <person name="Castelle C.J."/>
            <person name="Singh A."/>
            <person name="Wilkins M.J."/>
            <person name="Williams K.H."/>
            <person name="Banfield J.F."/>
        </authorList>
    </citation>
    <scope>NUCLEOTIDE SEQUENCE [LARGE SCALE GENOMIC DNA]</scope>
</reference>
<organism evidence="1 2">
    <name type="scientific">candidate division WWE3 bacterium GW2011_GWF2_42_42</name>
    <dbReference type="NCBI Taxonomy" id="1619142"/>
    <lineage>
        <taxon>Bacteria</taxon>
        <taxon>Katanobacteria</taxon>
    </lineage>
</organism>
<dbReference type="EMBL" id="LCDU01000011">
    <property type="protein sequence ID" value="KKS59973.1"/>
    <property type="molecule type" value="Genomic_DNA"/>
</dbReference>
<proteinExistence type="predicted"/>
<name>A0A0G1DCN6_UNCKA</name>
<evidence type="ECO:0000313" key="2">
    <source>
        <dbReference type="Proteomes" id="UP000034678"/>
    </source>
</evidence>
<dbReference type="Proteomes" id="UP000034678">
    <property type="component" value="Unassembled WGS sequence"/>
</dbReference>
<gene>
    <name evidence="1" type="ORF">UV26_C0011G0018</name>
</gene>